<feature type="region of interest" description="Disordered" evidence="2">
    <location>
        <begin position="748"/>
        <end position="903"/>
    </location>
</feature>
<dbReference type="RefSeq" id="XP_028472400.1">
    <property type="nucleotide sequence ID" value="XM_028619226.1"/>
</dbReference>
<feature type="domain" description="BRO1" evidence="3">
    <location>
        <begin position="4"/>
        <end position="416"/>
    </location>
</feature>
<dbReference type="Pfam" id="PF13949">
    <property type="entry name" value="ALIX_LYPXL_bnd"/>
    <property type="match status" value="1"/>
</dbReference>
<dbReference type="InterPro" id="IPR038499">
    <property type="entry name" value="BRO1_sf"/>
</dbReference>
<dbReference type="GO" id="GO:0005768">
    <property type="term" value="C:endosome"/>
    <property type="evidence" value="ECO:0007669"/>
    <property type="project" value="TreeGrafter"/>
</dbReference>
<dbReference type="Gene3D" id="1.25.40.280">
    <property type="entry name" value="alix/aip1 like domains"/>
    <property type="match status" value="1"/>
</dbReference>
<sequence>MATNFLAVPGKQASSIPDLSSHLLAYISSHFRDAHPDAFRRDVDTLVGMRREWVNPKAEAHPEIAKGLIKYHAQLAFVATKFPSDIGVSFSYSLPFPPPYSISPDAPIALPSFTYERAAVLYNISSIYATLAAMERRAEAEGIKRALGFLTQAAGILNYLITAVLPTLKSEVSSPQAAGYDMSESFLTTMREFVLAEAQECYWQQAVLQGSYKNALIAKLSMKVSEYYKSALKAANSMDMPSASYFPQAWTNHMTVKSMHFEAAAQFRLSQEDLEKNRYGDEIARLRVAEGLAKKGLDIGKKGVSDSVIQDLKNLSAAVKTSLDRAVRDNDLVYVCPIPTASQLAPVVGVGMVKLTTPTEVSDPVAWLLSGGAGTPPLFSGLVPYGVHLALSIYDDRKDTLIREMDVKREELDGVAASTLQSLNLPGSLQALERPVGLPPSLLKKAEEVDAAGGVDKIRSLLMDANRLAKSNAKILSEAMDILDQEAHETEQLIERQPHLAESRPPSHVANQSLIANAGQYDATLKQAAGSDAMVRTKWEEWRNMIEILSGGEDIISDHVPSTTSSGSGFAPLPSSVRPLRASLEDLDDRIAHRAALVAEARQVSEQDDVRPAVLQEATRLAHGGSGDVKPEWFESIFEKALSKYDRLRDGMTAEADSQDQLLEQIRNETFIAERKEDPRVKERERRLQDMDMAYWKWREIVDNAEEGIKFYNSLADMLHQFQEACHQFLNARRVDVGNLASQLQNVSLESHSPAQAQSPPPAQQQQQQQQQQQYFSPQTSYSLPPQQHYSAPSPPRASPPVVSPPPSVAAASAPVLSPPPKTFGLPHPNSAQWQSGSDFLPPPPPPPVIRSGGVPTRPAPAPPVTVDSPRRVTRASVAKGPIGDPNRNPYKKGSRGGGEGVI</sequence>
<comment type="similarity">
    <text evidence="1">Belongs to the palA/RIM20 family.</text>
</comment>
<reference evidence="4 5" key="1">
    <citation type="submission" date="2018-11" db="EMBL/GenBank/DDBJ databases">
        <title>Genome sequence of Apiotrichum porosum DSM 27194.</title>
        <authorList>
            <person name="Aliyu H."/>
            <person name="Gorte O."/>
            <person name="Ochsenreither K."/>
        </authorList>
    </citation>
    <scope>NUCLEOTIDE SEQUENCE [LARGE SCALE GENOMIC DNA]</scope>
    <source>
        <strain evidence="4 5">DSM 27194</strain>
    </source>
</reference>
<feature type="compositionally biased region" description="Polar residues" evidence="2">
    <location>
        <begin position="780"/>
        <end position="790"/>
    </location>
</feature>
<dbReference type="PANTHER" id="PTHR23030">
    <property type="entry name" value="PCD6 INTERACTING PROTEIN-RELATED"/>
    <property type="match status" value="1"/>
</dbReference>
<feature type="compositionally biased region" description="Low complexity" evidence="2">
    <location>
        <begin position="753"/>
        <end position="779"/>
    </location>
</feature>
<dbReference type="AlphaFoldDB" id="A0A427XER4"/>
<evidence type="ECO:0000313" key="4">
    <source>
        <dbReference type="EMBL" id="RSH77253.1"/>
    </source>
</evidence>
<feature type="compositionally biased region" description="Pro residues" evidence="2">
    <location>
        <begin position="793"/>
        <end position="808"/>
    </location>
</feature>
<name>A0A427XER4_9TREE</name>
<dbReference type="InterPro" id="IPR004328">
    <property type="entry name" value="BRO1_dom"/>
</dbReference>
<dbReference type="GeneID" id="39588104"/>
<organism evidence="4 5">
    <name type="scientific">Apiotrichum porosum</name>
    <dbReference type="NCBI Taxonomy" id="105984"/>
    <lineage>
        <taxon>Eukaryota</taxon>
        <taxon>Fungi</taxon>
        <taxon>Dikarya</taxon>
        <taxon>Basidiomycota</taxon>
        <taxon>Agaricomycotina</taxon>
        <taxon>Tremellomycetes</taxon>
        <taxon>Trichosporonales</taxon>
        <taxon>Trichosporonaceae</taxon>
        <taxon>Apiotrichum</taxon>
    </lineage>
</organism>
<dbReference type="Gene3D" id="1.20.120.560">
    <property type="entry name" value="alix/aip1 in complex with the ypdl late domain"/>
    <property type="match status" value="1"/>
</dbReference>
<dbReference type="OrthoDB" id="64867at2759"/>
<proteinExistence type="inferred from homology"/>
<gene>
    <name evidence="4" type="primary">RIM20</name>
    <name evidence="4" type="ORF">EHS24_003561</name>
</gene>
<accession>A0A427XER4</accession>
<protein>
    <submittedName>
        <fullName evidence="4">pH-response regulator protein palA/rim20</fullName>
    </submittedName>
</protein>
<dbReference type="PROSITE" id="PS51180">
    <property type="entry name" value="BRO1"/>
    <property type="match status" value="1"/>
</dbReference>
<dbReference type="CDD" id="cd09241">
    <property type="entry name" value="BRO1_ScRim20-like"/>
    <property type="match status" value="1"/>
</dbReference>
<dbReference type="PANTHER" id="PTHR23030:SF39">
    <property type="entry name" value="PROGRAMMED CELL DEATH 6-INTERACTING PROTEIN"/>
    <property type="match status" value="1"/>
</dbReference>
<evidence type="ECO:0000256" key="1">
    <source>
        <dbReference type="ARBA" id="ARBA00038154"/>
    </source>
</evidence>
<dbReference type="Proteomes" id="UP000279236">
    <property type="component" value="Unassembled WGS sequence"/>
</dbReference>
<evidence type="ECO:0000259" key="3">
    <source>
        <dbReference type="PROSITE" id="PS51180"/>
    </source>
</evidence>
<evidence type="ECO:0000256" key="2">
    <source>
        <dbReference type="SAM" id="MobiDB-lite"/>
    </source>
</evidence>
<dbReference type="Gene3D" id="1.20.140.50">
    <property type="entry name" value="alix/aip1 like domains"/>
    <property type="match status" value="1"/>
</dbReference>
<dbReference type="Pfam" id="PF03097">
    <property type="entry name" value="BRO1"/>
    <property type="match status" value="1"/>
</dbReference>
<dbReference type="EMBL" id="RSCE01000017">
    <property type="protein sequence ID" value="RSH77253.1"/>
    <property type="molecule type" value="Genomic_DNA"/>
</dbReference>
<dbReference type="SMART" id="SM01041">
    <property type="entry name" value="BRO1"/>
    <property type="match status" value="1"/>
</dbReference>
<keyword evidence="5" id="KW-1185">Reference proteome</keyword>
<dbReference type="InterPro" id="IPR025304">
    <property type="entry name" value="ALIX_V_dom"/>
</dbReference>
<evidence type="ECO:0000313" key="5">
    <source>
        <dbReference type="Proteomes" id="UP000279236"/>
    </source>
</evidence>
<dbReference type="STRING" id="105984.A0A427XER4"/>
<comment type="caution">
    <text evidence="4">The sequence shown here is derived from an EMBL/GenBank/DDBJ whole genome shotgun (WGS) entry which is preliminary data.</text>
</comment>